<keyword evidence="2" id="KW-0732">Signal</keyword>
<gene>
    <name evidence="3" type="ORF">Cri9333_4004</name>
</gene>
<dbReference type="RefSeq" id="WP_015204911.1">
    <property type="nucleotide sequence ID" value="NC_019753.1"/>
</dbReference>
<dbReference type="KEGG" id="cep:Cri9333_4004"/>
<sequence length="154" mass="16928">MLIGKFTLVTVALLFSLPMTAQAGDIYVEVGDVINTSVDNVISVESGQVRVNIDSNKQFRVNTPQNQKLRNCSRRTRSRRANCRQTRTVIRTSPNTSTNTIVVDKVPKSSSSRVQSTQRLNCRGDGSHNSQQISQTNNSGEIVVQSSISTNGCR</sequence>
<name>K9W3M6_9CYAN</name>
<accession>K9W3M6</accession>
<evidence type="ECO:0000313" key="3">
    <source>
        <dbReference type="EMBL" id="AFZ14811.1"/>
    </source>
</evidence>
<dbReference type="AlphaFoldDB" id="K9W3M6"/>
<dbReference type="Proteomes" id="UP000010472">
    <property type="component" value="Chromosome"/>
</dbReference>
<evidence type="ECO:0000256" key="1">
    <source>
        <dbReference type="SAM" id="MobiDB-lite"/>
    </source>
</evidence>
<organism evidence="3 4">
    <name type="scientific">Crinalium epipsammum PCC 9333</name>
    <dbReference type="NCBI Taxonomy" id="1173022"/>
    <lineage>
        <taxon>Bacteria</taxon>
        <taxon>Bacillati</taxon>
        <taxon>Cyanobacteriota</taxon>
        <taxon>Cyanophyceae</taxon>
        <taxon>Gomontiellales</taxon>
        <taxon>Gomontiellaceae</taxon>
        <taxon>Crinalium</taxon>
    </lineage>
</organism>
<feature type="signal peptide" evidence="2">
    <location>
        <begin position="1"/>
        <end position="23"/>
    </location>
</feature>
<evidence type="ECO:0000313" key="4">
    <source>
        <dbReference type="Proteomes" id="UP000010472"/>
    </source>
</evidence>
<reference evidence="3 4" key="1">
    <citation type="submission" date="2012-06" db="EMBL/GenBank/DDBJ databases">
        <title>Finished chromosome of genome of Crinalium epipsammum PCC 9333.</title>
        <authorList>
            <consortium name="US DOE Joint Genome Institute"/>
            <person name="Gugger M."/>
            <person name="Coursin T."/>
            <person name="Rippka R."/>
            <person name="Tandeau De Marsac N."/>
            <person name="Huntemann M."/>
            <person name="Wei C.-L."/>
            <person name="Han J."/>
            <person name="Detter J.C."/>
            <person name="Han C."/>
            <person name="Tapia R."/>
            <person name="Davenport K."/>
            <person name="Daligault H."/>
            <person name="Erkkila T."/>
            <person name="Gu W."/>
            <person name="Munk A.C.C."/>
            <person name="Teshima H."/>
            <person name="Xu Y."/>
            <person name="Chain P."/>
            <person name="Chen A."/>
            <person name="Krypides N."/>
            <person name="Mavromatis K."/>
            <person name="Markowitz V."/>
            <person name="Szeto E."/>
            <person name="Ivanova N."/>
            <person name="Mikhailova N."/>
            <person name="Ovchinnikova G."/>
            <person name="Pagani I."/>
            <person name="Pati A."/>
            <person name="Goodwin L."/>
            <person name="Peters L."/>
            <person name="Pitluck S."/>
            <person name="Woyke T."/>
            <person name="Kerfeld C."/>
        </authorList>
    </citation>
    <scope>NUCLEOTIDE SEQUENCE [LARGE SCALE GENOMIC DNA]</scope>
    <source>
        <strain evidence="3 4">PCC 9333</strain>
    </source>
</reference>
<feature type="region of interest" description="Disordered" evidence="1">
    <location>
        <begin position="106"/>
        <end position="154"/>
    </location>
</feature>
<feature type="compositionally biased region" description="Polar residues" evidence="1">
    <location>
        <begin position="108"/>
        <end position="120"/>
    </location>
</feature>
<feature type="compositionally biased region" description="Polar residues" evidence="1">
    <location>
        <begin position="127"/>
        <end position="154"/>
    </location>
</feature>
<feature type="chain" id="PRO_5003937901" evidence="2">
    <location>
        <begin position="24"/>
        <end position="154"/>
    </location>
</feature>
<dbReference type="HOGENOM" id="CLU_1701330_0_0_3"/>
<keyword evidence="4" id="KW-1185">Reference proteome</keyword>
<evidence type="ECO:0000256" key="2">
    <source>
        <dbReference type="SAM" id="SignalP"/>
    </source>
</evidence>
<protein>
    <submittedName>
        <fullName evidence="3">Uncharacterized protein</fullName>
    </submittedName>
</protein>
<dbReference type="EMBL" id="CP003620">
    <property type="protein sequence ID" value="AFZ14811.1"/>
    <property type="molecule type" value="Genomic_DNA"/>
</dbReference>
<proteinExistence type="predicted"/>
<dbReference type="STRING" id="1173022.Cri9333_4004"/>